<evidence type="ECO:0000313" key="8">
    <source>
        <dbReference type="EMBL" id="VDN45899.1"/>
    </source>
</evidence>
<dbReference type="InterPro" id="IPR011961">
    <property type="entry name" value="RimM"/>
</dbReference>
<dbReference type="PANTHER" id="PTHR33692:SF1">
    <property type="entry name" value="RIBOSOME MATURATION FACTOR RIMM"/>
    <property type="match status" value="1"/>
</dbReference>
<accession>A0A3P7RYP1</accession>
<dbReference type="HAMAP" id="MF_00014">
    <property type="entry name" value="Ribosome_mat_RimM"/>
    <property type="match status" value="1"/>
</dbReference>
<dbReference type="GO" id="GO:0042274">
    <property type="term" value="P:ribosomal small subunit biogenesis"/>
    <property type="evidence" value="ECO:0007669"/>
    <property type="project" value="UniProtKB-UniRule"/>
</dbReference>
<dbReference type="OrthoDB" id="9810331at2"/>
<comment type="similarity">
    <text evidence="5">Belongs to the RimM family.</text>
</comment>
<comment type="function">
    <text evidence="5">An accessory protein needed during the final step in the assembly of 30S ribosomal subunit, possibly for assembly of the head region. Essential for efficient processing of 16S rRNA. May be needed both before and after RbfA during the maturation of 16S rRNA. It has affinity for free ribosomal 30S subunits but not for 70S ribosomes.</text>
</comment>
<dbReference type="AlphaFoldDB" id="A0A3P7RYP1"/>
<evidence type="ECO:0000259" key="7">
    <source>
        <dbReference type="Pfam" id="PF24986"/>
    </source>
</evidence>
<dbReference type="Gene3D" id="2.30.30.240">
    <property type="entry name" value="PRC-barrel domain"/>
    <property type="match status" value="1"/>
</dbReference>
<dbReference type="NCBIfam" id="TIGR02273">
    <property type="entry name" value="16S_RimM"/>
    <property type="match status" value="1"/>
</dbReference>
<dbReference type="Proteomes" id="UP000279029">
    <property type="component" value="Chromosome"/>
</dbReference>
<dbReference type="Pfam" id="PF01782">
    <property type="entry name" value="RimM"/>
    <property type="match status" value="1"/>
</dbReference>
<evidence type="ECO:0000259" key="6">
    <source>
        <dbReference type="Pfam" id="PF01782"/>
    </source>
</evidence>
<name>A0A3P7RYP1_9FIRM</name>
<dbReference type="InterPro" id="IPR036976">
    <property type="entry name" value="RimM_N_sf"/>
</dbReference>
<dbReference type="GO" id="GO:0043022">
    <property type="term" value="F:ribosome binding"/>
    <property type="evidence" value="ECO:0007669"/>
    <property type="project" value="InterPro"/>
</dbReference>
<sequence length="168" mass="19161">MEYMYIGRVANTHGVKGVIKVLPTTDDPKRFELLKKVTIEDARGKEADYTVVKVKYLHQFVLLELKEVIDMNMAESLKQGIIKIPKEEALPLETDEYYVQDLIGLKVYDHLDAYLGTLKDVLFTGSNEVYVVTLESGKELLLPAIKDCILNVDMADQRMKVYVMEGLM</sequence>
<dbReference type="InterPro" id="IPR002676">
    <property type="entry name" value="RimM_N"/>
</dbReference>
<dbReference type="PANTHER" id="PTHR33692">
    <property type="entry name" value="RIBOSOME MATURATION FACTOR RIMM"/>
    <property type="match status" value="1"/>
</dbReference>
<keyword evidence="1 5" id="KW-0963">Cytoplasm</keyword>
<proteinExistence type="inferred from homology"/>
<comment type="domain">
    <text evidence="5">The PRC barrel domain binds ribosomal protein uS19.</text>
</comment>
<reference evidence="8 9" key="1">
    <citation type="submission" date="2018-09" db="EMBL/GenBank/DDBJ databases">
        <authorList>
            <person name="Postec A."/>
        </authorList>
    </citation>
    <scope>NUCLEOTIDE SEQUENCE [LARGE SCALE GENOMIC DNA]</scope>
    <source>
        <strain evidence="8">70B-A</strain>
    </source>
</reference>
<dbReference type="KEGG" id="cbar:PATL70BA_0061"/>
<comment type="subunit">
    <text evidence="5">Binds ribosomal protein uS19.</text>
</comment>
<keyword evidence="9" id="KW-1185">Reference proteome</keyword>
<evidence type="ECO:0000313" key="9">
    <source>
        <dbReference type="Proteomes" id="UP000279029"/>
    </source>
</evidence>
<dbReference type="InterPro" id="IPR056792">
    <property type="entry name" value="PRC_RimM"/>
</dbReference>
<dbReference type="SUPFAM" id="SSF50346">
    <property type="entry name" value="PRC-barrel domain"/>
    <property type="match status" value="1"/>
</dbReference>
<dbReference type="Gene3D" id="2.40.30.60">
    <property type="entry name" value="RimM"/>
    <property type="match status" value="1"/>
</dbReference>
<dbReference type="InterPro" id="IPR011033">
    <property type="entry name" value="PRC_barrel-like_sf"/>
</dbReference>
<gene>
    <name evidence="5 8" type="primary">rimM</name>
    <name evidence="8" type="ORF">PATL70BA_0061</name>
</gene>
<evidence type="ECO:0000256" key="5">
    <source>
        <dbReference type="HAMAP-Rule" id="MF_00014"/>
    </source>
</evidence>
<comment type="subcellular location">
    <subcellularLocation>
        <location evidence="5">Cytoplasm</location>
    </subcellularLocation>
</comment>
<dbReference type="InterPro" id="IPR009000">
    <property type="entry name" value="Transl_B-barrel_sf"/>
</dbReference>
<evidence type="ECO:0000256" key="1">
    <source>
        <dbReference type="ARBA" id="ARBA00022490"/>
    </source>
</evidence>
<keyword evidence="3 5" id="KW-0698">rRNA processing</keyword>
<dbReference type="GO" id="GO:0006364">
    <property type="term" value="P:rRNA processing"/>
    <property type="evidence" value="ECO:0007669"/>
    <property type="project" value="UniProtKB-UniRule"/>
</dbReference>
<organism evidence="8 9">
    <name type="scientific">Petrocella atlantisensis</name>
    <dbReference type="NCBI Taxonomy" id="2173034"/>
    <lineage>
        <taxon>Bacteria</taxon>
        <taxon>Bacillati</taxon>
        <taxon>Bacillota</taxon>
        <taxon>Clostridia</taxon>
        <taxon>Lachnospirales</taxon>
        <taxon>Vallitaleaceae</taxon>
        <taxon>Petrocella</taxon>
    </lineage>
</organism>
<dbReference type="GO" id="GO:0005737">
    <property type="term" value="C:cytoplasm"/>
    <property type="evidence" value="ECO:0007669"/>
    <property type="project" value="UniProtKB-SubCell"/>
</dbReference>
<feature type="domain" description="RimM N-terminal" evidence="6">
    <location>
        <begin position="6"/>
        <end position="87"/>
    </location>
</feature>
<dbReference type="SUPFAM" id="SSF50447">
    <property type="entry name" value="Translation proteins"/>
    <property type="match status" value="1"/>
</dbReference>
<evidence type="ECO:0000256" key="2">
    <source>
        <dbReference type="ARBA" id="ARBA00022517"/>
    </source>
</evidence>
<dbReference type="Pfam" id="PF24986">
    <property type="entry name" value="PRC_RimM"/>
    <property type="match status" value="1"/>
</dbReference>
<evidence type="ECO:0000256" key="3">
    <source>
        <dbReference type="ARBA" id="ARBA00022552"/>
    </source>
</evidence>
<keyword evidence="2 5" id="KW-0690">Ribosome biogenesis</keyword>
<feature type="domain" description="Ribosome maturation factor RimM PRC barrel" evidence="7">
    <location>
        <begin position="100"/>
        <end position="166"/>
    </location>
</feature>
<dbReference type="GO" id="GO:0005840">
    <property type="term" value="C:ribosome"/>
    <property type="evidence" value="ECO:0007669"/>
    <property type="project" value="InterPro"/>
</dbReference>
<keyword evidence="4 5" id="KW-0143">Chaperone</keyword>
<evidence type="ECO:0000256" key="4">
    <source>
        <dbReference type="ARBA" id="ARBA00023186"/>
    </source>
</evidence>
<protein>
    <recommendedName>
        <fullName evidence="5">Ribosome maturation factor RimM</fullName>
    </recommendedName>
</protein>
<dbReference type="EMBL" id="LR130778">
    <property type="protein sequence ID" value="VDN45899.1"/>
    <property type="molecule type" value="Genomic_DNA"/>
</dbReference>
<dbReference type="RefSeq" id="WP_125135492.1">
    <property type="nucleotide sequence ID" value="NZ_LR130778.1"/>
</dbReference>